<feature type="domain" description="AB hydrolase-1" evidence="2">
    <location>
        <begin position="555"/>
        <end position="646"/>
    </location>
</feature>
<feature type="region of interest" description="Disordered" evidence="1">
    <location>
        <begin position="1792"/>
        <end position="1891"/>
    </location>
</feature>
<dbReference type="SUPFAM" id="SSF53474">
    <property type="entry name" value="alpha/beta-Hydrolases"/>
    <property type="match status" value="1"/>
</dbReference>
<sequence length="1891" mass="207861">MTMEESDQSGKCWLDGPLDVDSLDDIFPQGWNACSRFAVWQGKWRAIDDFSEAAVNACFGAFEKVTLKALDEVCWLCMQVCRAAIASGAIVLELSSGEKLRGRLHQAWHDASRIRPLCKTYDLRAAYKQLPLHPEERPKAVIVLKPPGDQQVKAFVCNTLPFGASASVLQFNRVALFLQRVLWELRVAVACYYDDYPAMVPAFLAGGTDNAVHALMDLLGFPLSEKEKPFATASETLGVMLDTSDAGMERILVANKPERASMLADSLGRILESGQVDTRLLPSLLGKLRFADAQLLGRTGRLALSDLRFFGDRTGVFDLTESQINALTILRARLIASRPRAIATCPASHPVLVFTDGACDPCGDSFETGVGGVLFVPSTGEVRTFGCKVPDKLVRSWAEGRKHIIGQVELFAVVLARTCWSRYINGRRCIFFVDHAGVLNACINSNSIDSSWRSLLLHLEAADEEDPCLPWFHRVASKSNIADPPSRGNWDEINFLGSSFVPADISDSRRSPMSATCRTLPGGDTGDCLPALFLQCVGARYLVYFHHSNGEDLGMCYNFACRLRHLLEVHVLIMEYPGYGICPGKPSEDSFRQASQICLNFVTKVLRIPSSDIIIVGRSLGAAVALQVAATSAACGLVLIAPFLSLQDAVGQFVGQEASKVLVKNMFCNSEVIKTVKVAAEPLTAFACFTGGTGRDRIASFNKHLLCLSDSHQRMLCPLSTSLYLSNCGVPERPFHQRIAHVQARSPQRPSFRICFLAAAVGRRCRTRFAGRQKDDQAELVSEARSLPESDNPVESVAAELLLSILRFYRQYISPSLPPNCRYVPSCSRYGIEVVKRYGSLKGLILFLWRLLRCTPLFPVDRDRIVWAYDRFCMSDEPEEWHDKLFGKSTTSDSSELEGPEGHREPAEDREDCDAEAKGSMGEVPVLVIHGDRDMLVDCSQGRQLLELCPSETKRFVSPPGMGHNDDLLANVDLLWRPMMEFFALPDYDFRQLRLPKEVGVPTMTVCWPEPAASFLFLDCRSTLLAFLPDPLDWRALQCACRWRTGLEDLLAKVHLDPRLRSAVRRCICTLRRLPRDDLLGDRVQSAELSVESERFFVTLLGARPKGVQGKALDLSFWHSQLIPKQGRSLGVWLQSSKLEHLSLADCDGLLQGDGLHNVLCGLGSAQLQLRHLNLCAAELSPANSSALVDIMTRCPLQTLNLAFNIRLMTPAGLEGLVRAAVKKVFALQRLVLKHCDIAAKVAAKLACWLSHMPDLQELILDWNVAMYTSLGLRGLVQGMSCMGPAEASGAFSTLGMLQLTGCQLGSGAEEALRDFLRRCPALRQLEVSQCRTSQRIWAELGHCGEKGPQSCGKKPGFLQAMRQSAVRDCLRCLLPGPLDWRAMQIACRWGDGISNGPLSEVHRRPRLRSAAVQMARRLRGLGDLLGAAALKHSAEELRFAVEILGARPRQAPRVRLPEIQALDLSHEHLLTGGQMLAPLQGRALGIFLRHCPQLQELCLLGHAQLCTAAGLEGLMKGLAEVRLPLRSLHFGGCGVTEHVAPHLGRFLRQCPELASLSLAGSWQLCTATGLRVLTEIWGMEGGSLRLEELNLTNCRLGAASAEALGELLRKCCFLTKLVLSGNQDLFDASAIAYLLKGLADGGFPRLREITTGPQLLEEEAFRKEFSFFLRRCSLLRARSKKDAFDKRLCPLYHGVVEMTKHDRPLPASTGDEAQEVWGSDVPRPAEGLSPCRGPKVCDDRCKHVVGDLQPPEADCDELLRHSQEDSAGAEPDLNVGITRYLAFADSSGFSAKVASTSGSGGSSQVPTARELPAVPVTTRNQTATDSGHYDEASHHEGADGPEEEGDTNNQLDCQATAAEPDGADAETVPWYPRRRSGTQLLGDHQQEQQN</sequence>
<dbReference type="PANTHER" id="PTHR12277">
    <property type="entry name" value="ALPHA/BETA HYDROLASE DOMAIN-CONTAINING PROTEIN"/>
    <property type="match status" value="1"/>
</dbReference>
<dbReference type="Pfam" id="PF01809">
    <property type="entry name" value="YidD"/>
    <property type="match status" value="1"/>
</dbReference>
<accession>A0A1Q9CXA1</accession>
<reference evidence="3 4" key="1">
    <citation type="submission" date="2016-02" db="EMBL/GenBank/DDBJ databases">
        <title>Genome analysis of coral dinoflagellate symbionts highlights evolutionary adaptations to a symbiotic lifestyle.</title>
        <authorList>
            <person name="Aranda M."/>
            <person name="Li Y."/>
            <person name="Liew Y.J."/>
            <person name="Baumgarten S."/>
            <person name="Simakov O."/>
            <person name="Wilson M."/>
            <person name="Piel J."/>
            <person name="Ashoor H."/>
            <person name="Bougouffa S."/>
            <person name="Bajic V.B."/>
            <person name="Ryu T."/>
            <person name="Ravasi T."/>
            <person name="Bayer T."/>
            <person name="Micklem G."/>
            <person name="Kim H."/>
            <person name="Bhak J."/>
            <person name="Lajeunesse T.C."/>
            <person name="Voolstra C.R."/>
        </authorList>
    </citation>
    <scope>NUCLEOTIDE SEQUENCE [LARGE SCALE GENOMIC DNA]</scope>
    <source>
        <strain evidence="3 4">CCMP2467</strain>
    </source>
</reference>
<dbReference type="Pfam" id="PF12697">
    <property type="entry name" value="Abhydrolase_6"/>
    <property type="match status" value="1"/>
</dbReference>
<dbReference type="InterPro" id="IPR029058">
    <property type="entry name" value="AB_hydrolase_fold"/>
</dbReference>
<dbReference type="SMART" id="SM01234">
    <property type="entry name" value="Haemolytic"/>
    <property type="match status" value="1"/>
</dbReference>
<dbReference type="SUPFAM" id="SSF52047">
    <property type="entry name" value="RNI-like"/>
    <property type="match status" value="1"/>
</dbReference>
<feature type="compositionally biased region" description="Polar residues" evidence="1">
    <location>
        <begin position="1792"/>
        <end position="1807"/>
    </location>
</feature>
<dbReference type="NCBIfam" id="TIGR00278">
    <property type="entry name" value="membrane protein insertion efficiency factor YidD"/>
    <property type="match status" value="1"/>
</dbReference>
<dbReference type="HAMAP" id="MF_00386">
    <property type="entry name" value="UPF0161_YidD"/>
    <property type="match status" value="1"/>
</dbReference>
<evidence type="ECO:0000259" key="2">
    <source>
        <dbReference type="Pfam" id="PF12697"/>
    </source>
</evidence>
<protein>
    <submittedName>
        <fullName evidence="3">Putative membrane protein insertion efficiency factor</fullName>
    </submittedName>
</protein>
<dbReference type="SUPFAM" id="SSF56672">
    <property type="entry name" value="DNA/RNA polymerases"/>
    <property type="match status" value="1"/>
</dbReference>
<dbReference type="EMBL" id="LSRX01000854">
    <property type="protein sequence ID" value="OLP87548.1"/>
    <property type="molecule type" value="Genomic_DNA"/>
</dbReference>
<dbReference type="Proteomes" id="UP000186817">
    <property type="component" value="Unassembled WGS sequence"/>
</dbReference>
<organism evidence="3 4">
    <name type="scientific">Symbiodinium microadriaticum</name>
    <name type="common">Dinoflagellate</name>
    <name type="synonym">Zooxanthella microadriatica</name>
    <dbReference type="NCBI Taxonomy" id="2951"/>
    <lineage>
        <taxon>Eukaryota</taxon>
        <taxon>Sar</taxon>
        <taxon>Alveolata</taxon>
        <taxon>Dinophyceae</taxon>
        <taxon>Suessiales</taxon>
        <taxon>Symbiodiniaceae</taxon>
        <taxon>Symbiodinium</taxon>
    </lineage>
</organism>
<keyword evidence="4" id="KW-1185">Reference proteome</keyword>
<dbReference type="InterPro" id="IPR000073">
    <property type="entry name" value="AB_hydrolase_1"/>
</dbReference>
<dbReference type="Gene3D" id="3.40.50.1820">
    <property type="entry name" value="alpha/beta hydrolase"/>
    <property type="match status" value="2"/>
</dbReference>
<dbReference type="OrthoDB" id="436523at2759"/>
<name>A0A1Q9CXA1_SYMMI</name>
<comment type="caution">
    <text evidence="3">The sequence shown here is derived from an EMBL/GenBank/DDBJ whole genome shotgun (WGS) entry which is preliminary data.</text>
</comment>
<dbReference type="InterPro" id="IPR002696">
    <property type="entry name" value="Membr_insert_effic_factor_YidD"/>
</dbReference>
<evidence type="ECO:0000313" key="4">
    <source>
        <dbReference type="Proteomes" id="UP000186817"/>
    </source>
</evidence>
<dbReference type="InterPro" id="IPR043502">
    <property type="entry name" value="DNA/RNA_pol_sf"/>
</dbReference>
<feature type="compositionally biased region" description="Basic and acidic residues" evidence="1">
    <location>
        <begin position="1828"/>
        <end position="1839"/>
    </location>
</feature>
<proteinExistence type="inferred from homology"/>
<evidence type="ECO:0000256" key="1">
    <source>
        <dbReference type="SAM" id="MobiDB-lite"/>
    </source>
</evidence>
<dbReference type="Gene3D" id="3.80.10.10">
    <property type="entry name" value="Ribonuclease Inhibitor"/>
    <property type="match status" value="2"/>
</dbReference>
<evidence type="ECO:0000313" key="3">
    <source>
        <dbReference type="EMBL" id="OLP87548.1"/>
    </source>
</evidence>
<dbReference type="InterPro" id="IPR032675">
    <property type="entry name" value="LRR_dom_sf"/>
</dbReference>
<dbReference type="PANTHER" id="PTHR12277:SF197">
    <property type="entry name" value="CHROMOSOME UNDETERMINED SCAFFOLD_38, WHOLE GENOME SHOTGUN SEQUENCE"/>
    <property type="match status" value="1"/>
</dbReference>
<gene>
    <name evidence="3" type="ORF">AK812_SmicGene31224</name>
</gene>
<feature type="region of interest" description="Disordered" evidence="1">
    <location>
        <begin position="885"/>
        <end position="915"/>
    </location>
</feature>